<evidence type="ECO:0000256" key="7">
    <source>
        <dbReference type="PIRSR" id="PIRSR000077-1"/>
    </source>
</evidence>
<evidence type="ECO:0000256" key="8">
    <source>
        <dbReference type="PIRSR" id="PIRSR000077-4"/>
    </source>
</evidence>
<evidence type="ECO:0000256" key="4">
    <source>
        <dbReference type="ARBA" id="ARBA00023157"/>
    </source>
</evidence>
<evidence type="ECO:0000256" key="2">
    <source>
        <dbReference type="ARBA" id="ARBA00022448"/>
    </source>
</evidence>
<dbReference type="InterPro" id="IPR036249">
    <property type="entry name" value="Thioredoxin-like_sf"/>
</dbReference>
<dbReference type="CDD" id="cd02947">
    <property type="entry name" value="TRX_family"/>
    <property type="match status" value="1"/>
</dbReference>
<keyword evidence="5 8" id="KW-0676">Redox-active center</keyword>
<evidence type="ECO:0000259" key="10">
    <source>
        <dbReference type="PROSITE" id="PS51352"/>
    </source>
</evidence>
<dbReference type="PANTHER" id="PTHR45663">
    <property type="entry name" value="GEO12009P1"/>
    <property type="match status" value="1"/>
</dbReference>
<dbReference type="GO" id="GO:0045454">
    <property type="term" value="P:cell redox homeostasis"/>
    <property type="evidence" value="ECO:0007669"/>
    <property type="project" value="TreeGrafter"/>
</dbReference>
<dbReference type="FunFam" id="3.40.30.10:FF:000001">
    <property type="entry name" value="Thioredoxin"/>
    <property type="match status" value="1"/>
</dbReference>
<comment type="similarity">
    <text evidence="1 6">Belongs to the thioredoxin family.</text>
</comment>
<keyword evidence="9" id="KW-0812">Transmembrane</keyword>
<dbReference type="RefSeq" id="WP_203805014.1">
    <property type="nucleotide sequence ID" value="NZ_BOMY01000018.1"/>
</dbReference>
<dbReference type="Proteomes" id="UP000623608">
    <property type="component" value="Unassembled WGS sequence"/>
</dbReference>
<sequence>MLDLITLTDATFADTVLGSDLPFVVDFWADWCPPCRPMAQTLAELAPEFEGRLRIGKINADENPVSTRDYRIMSMPTLLFFTGGIVTATLVGARPKSVLRSALTNVLTPYVNR</sequence>
<dbReference type="InterPro" id="IPR005746">
    <property type="entry name" value="Thioredoxin"/>
</dbReference>
<reference evidence="11" key="1">
    <citation type="submission" date="2021-01" db="EMBL/GenBank/DDBJ databases">
        <title>Whole genome shotgun sequence of Actinoplanes tereljensis NBRC 105297.</title>
        <authorList>
            <person name="Komaki H."/>
            <person name="Tamura T."/>
        </authorList>
    </citation>
    <scope>NUCLEOTIDE SEQUENCE</scope>
    <source>
        <strain evidence="11">NBRC 105297</strain>
    </source>
</reference>
<feature type="disulfide bond" description="Redox-active" evidence="8">
    <location>
        <begin position="32"/>
        <end position="35"/>
    </location>
</feature>
<evidence type="ECO:0000256" key="1">
    <source>
        <dbReference type="ARBA" id="ARBA00008987"/>
    </source>
</evidence>
<dbReference type="PROSITE" id="PS51352">
    <property type="entry name" value="THIOREDOXIN_2"/>
    <property type="match status" value="1"/>
</dbReference>
<evidence type="ECO:0000313" key="12">
    <source>
        <dbReference type="Proteomes" id="UP000623608"/>
    </source>
</evidence>
<dbReference type="Gene3D" id="3.40.30.10">
    <property type="entry name" value="Glutaredoxin"/>
    <property type="match status" value="1"/>
</dbReference>
<keyword evidence="4 8" id="KW-1015">Disulfide bond</keyword>
<dbReference type="GO" id="GO:0005829">
    <property type="term" value="C:cytosol"/>
    <property type="evidence" value="ECO:0007669"/>
    <property type="project" value="TreeGrafter"/>
</dbReference>
<keyword evidence="9" id="KW-1133">Transmembrane helix</keyword>
<dbReference type="PRINTS" id="PR00421">
    <property type="entry name" value="THIOREDOXIN"/>
</dbReference>
<dbReference type="PROSITE" id="PS00194">
    <property type="entry name" value="THIOREDOXIN_1"/>
    <property type="match status" value="1"/>
</dbReference>
<keyword evidence="9" id="KW-0472">Membrane</keyword>
<feature type="domain" description="Thioredoxin" evidence="10">
    <location>
        <begin position="1"/>
        <end position="108"/>
    </location>
</feature>
<keyword evidence="2" id="KW-0813">Transport</keyword>
<comment type="caution">
    <text evidence="11">The sequence shown here is derived from an EMBL/GenBank/DDBJ whole genome shotgun (WGS) entry which is preliminary data.</text>
</comment>
<feature type="site" description="Contributes to redox potential value" evidence="7">
    <location>
        <position position="34"/>
    </location>
</feature>
<dbReference type="Pfam" id="PF00085">
    <property type="entry name" value="Thioredoxin"/>
    <property type="match status" value="1"/>
</dbReference>
<dbReference type="AlphaFoldDB" id="A0A919TT21"/>
<dbReference type="PANTHER" id="PTHR45663:SF11">
    <property type="entry name" value="GEO12009P1"/>
    <property type="match status" value="1"/>
</dbReference>
<evidence type="ECO:0000256" key="5">
    <source>
        <dbReference type="ARBA" id="ARBA00023284"/>
    </source>
</evidence>
<keyword evidence="3" id="KW-0249">Electron transport</keyword>
<evidence type="ECO:0000256" key="6">
    <source>
        <dbReference type="PIRNR" id="PIRNR000077"/>
    </source>
</evidence>
<feature type="site" description="Deprotonates C-terminal active site Cys" evidence="7">
    <location>
        <position position="26"/>
    </location>
</feature>
<name>A0A919TT21_9ACTN</name>
<feature type="active site" description="Nucleophile" evidence="7">
    <location>
        <position position="35"/>
    </location>
</feature>
<evidence type="ECO:0000313" key="11">
    <source>
        <dbReference type="EMBL" id="GIF19940.1"/>
    </source>
</evidence>
<dbReference type="InterPro" id="IPR013766">
    <property type="entry name" value="Thioredoxin_domain"/>
</dbReference>
<keyword evidence="12" id="KW-1185">Reference proteome</keyword>
<organism evidence="11 12">
    <name type="scientific">Paractinoplanes tereljensis</name>
    <dbReference type="NCBI Taxonomy" id="571912"/>
    <lineage>
        <taxon>Bacteria</taxon>
        <taxon>Bacillati</taxon>
        <taxon>Actinomycetota</taxon>
        <taxon>Actinomycetes</taxon>
        <taxon>Micromonosporales</taxon>
        <taxon>Micromonosporaceae</taxon>
        <taxon>Paractinoplanes</taxon>
    </lineage>
</organism>
<protein>
    <recommendedName>
        <fullName evidence="6">Thioredoxin</fullName>
    </recommendedName>
</protein>
<proteinExistence type="inferred from homology"/>
<accession>A0A919TT21</accession>
<evidence type="ECO:0000256" key="3">
    <source>
        <dbReference type="ARBA" id="ARBA00022982"/>
    </source>
</evidence>
<dbReference type="EMBL" id="BOMY01000018">
    <property type="protein sequence ID" value="GIF19940.1"/>
    <property type="molecule type" value="Genomic_DNA"/>
</dbReference>
<feature type="active site" description="Nucleophile" evidence="7">
    <location>
        <position position="32"/>
    </location>
</feature>
<dbReference type="GO" id="GO:0015035">
    <property type="term" value="F:protein-disulfide reductase activity"/>
    <property type="evidence" value="ECO:0007669"/>
    <property type="project" value="InterPro"/>
</dbReference>
<dbReference type="PIRSF" id="PIRSF000077">
    <property type="entry name" value="Thioredoxin"/>
    <property type="match status" value="1"/>
</dbReference>
<evidence type="ECO:0000256" key="9">
    <source>
        <dbReference type="SAM" id="Phobius"/>
    </source>
</evidence>
<gene>
    <name evidence="11" type="primary">trxA_1</name>
    <name evidence="11" type="ORF">Ate02nite_26700</name>
</gene>
<dbReference type="SUPFAM" id="SSF52833">
    <property type="entry name" value="Thioredoxin-like"/>
    <property type="match status" value="1"/>
</dbReference>
<dbReference type="InterPro" id="IPR017937">
    <property type="entry name" value="Thioredoxin_CS"/>
</dbReference>
<feature type="transmembrane region" description="Helical" evidence="9">
    <location>
        <begin position="72"/>
        <end position="93"/>
    </location>
</feature>
<feature type="site" description="Contributes to redox potential value" evidence="7">
    <location>
        <position position="33"/>
    </location>
</feature>